<dbReference type="Pfam" id="PF00196">
    <property type="entry name" value="GerE"/>
    <property type="match status" value="1"/>
</dbReference>
<dbReference type="InterPro" id="IPR036388">
    <property type="entry name" value="WH-like_DNA-bd_sf"/>
</dbReference>
<evidence type="ECO:0000313" key="7">
    <source>
        <dbReference type="Proteomes" id="UP001205337"/>
    </source>
</evidence>
<dbReference type="SUPFAM" id="SSF52540">
    <property type="entry name" value="P-loop containing nucleoside triphosphate hydrolases"/>
    <property type="match status" value="1"/>
</dbReference>
<dbReference type="PRINTS" id="PR00038">
    <property type="entry name" value="HTHLUXR"/>
</dbReference>
<dbReference type="Gene3D" id="1.10.10.10">
    <property type="entry name" value="Winged helix-like DNA-binding domain superfamily/Winged helix DNA-binding domain"/>
    <property type="match status" value="1"/>
</dbReference>
<sequence>MLRCHEDAFARIDEVARNPRDGALLVIGDPGAGKSSVLAAAAERHPDISVVVPINPGEGGWPLSGLSTIVAAVGDPRAAEFTGRFALRDDGAATLAGAAGELLGVLRGLDLPRTLLLVDDIDRMDPDSRAIVGYMAGHLTGSGIRLVATASEPPLEMPLAGLPAVAIDPLTAEDAARLAPPGIDPGTLEILVAGAGGNAGTLAAMLAALTPEQLHGRDALRIPARPGPAAWAALERVTRRLGTSHTDALDRLATAPLHPRFAVGAWGEDAEDALQELLDLGLAREAGAFVALADPLVRAALSDALPSRARRELHERMLASCGPLLFPWHRSWADPAADVRMALMASAVEAARLEQPWAAVEFADRAVRSGREGLAPALVELAEELLALGRPALADRSLRLAATDATAGADERLRLAIARLRVEFLAGRGGDVEAELDGTVPDLGRRWTALHAAVAAARGERADPPDEPPAGSSAATAGAARAARALLRHEVGVAPEGVHDPLLLALHARAADLAQDYALGRSIATSIAGEAARDRGIWPGWRTALAIDGAARSGRIGEALELARAHEAGHPHDPGPPGMVPIGVWARLAAGDLDAADVLLGGWNENAVSRVGPLPAAEGLVLRAELARLREQPDVAGELLLLADTVAAGIEDPAHSRHLPALVESLAMAGRSGAAQSAARRLESAAAAHPSRWATLAVARTAVSTARDDEVGARYEQALRLHRPDDSGFELGRLHRTAARRLAAAGAARDAERAAADARIAFAGVGAAPWVRAVGTPVPEDGARAAAPARLGELSAEERAVAELVVRGLHNKEIAATLYLSVRTVELRLTRIYRKVGARSRAHLVAIMS</sequence>
<dbReference type="PANTHER" id="PTHR44688:SF16">
    <property type="entry name" value="DNA-BINDING TRANSCRIPTIONAL ACTIVATOR DEVR_DOSR"/>
    <property type="match status" value="1"/>
</dbReference>
<evidence type="ECO:0000313" key="6">
    <source>
        <dbReference type="EMBL" id="MCS0500186.1"/>
    </source>
</evidence>
<evidence type="ECO:0000256" key="3">
    <source>
        <dbReference type="ARBA" id="ARBA00023163"/>
    </source>
</evidence>
<dbReference type="InterPro" id="IPR000792">
    <property type="entry name" value="Tscrpt_reg_LuxR_C"/>
</dbReference>
<dbReference type="Pfam" id="PF13191">
    <property type="entry name" value="AAA_16"/>
    <property type="match status" value="1"/>
</dbReference>
<evidence type="ECO:0000256" key="2">
    <source>
        <dbReference type="ARBA" id="ARBA00023125"/>
    </source>
</evidence>
<dbReference type="SUPFAM" id="SSF46894">
    <property type="entry name" value="C-terminal effector domain of the bipartite response regulators"/>
    <property type="match status" value="1"/>
</dbReference>
<name>A0ABT1ZHK4_9MICO</name>
<keyword evidence="7" id="KW-1185">Reference proteome</keyword>
<feature type="region of interest" description="Disordered" evidence="4">
    <location>
        <begin position="456"/>
        <end position="477"/>
    </location>
</feature>
<evidence type="ECO:0000256" key="1">
    <source>
        <dbReference type="ARBA" id="ARBA00023015"/>
    </source>
</evidence>
<gene>
    <name evidence="6" type="ORF">NUH29_11580</name>
</gene>
<dbReference type="InterPro" id="IPR027417">
    <property type="entry name" value="P-loop_NTPase"/>
</dbReference>
<dbReference type="PROSITE" id="PS00622">
    <property type="entry name" value="HTH_LUXR_1"/>
    <property type="match status" value="1"/>
</dbReference>
<dbReference type="PROSITE" id="PS50043">
    <property type="entry name" value="HTH_LUXR_2"/>
    <property type="match status" value="1"/>
</dbReference>
<evidence type="ECO:0000259" key="5">
    <source>
        <dbReference type="PROSITE" id="PS50043"/>
    </source>
</evidence>
<reference evidence="6 7" key="1">
    <citation type="submission" date="2022-08" db="EMBL/GenBank/DDBJ databases">
        <authorList>
            <person name="Li F."/>
        </authorList>
    </citation>
    <scope>NUCLEOTIDE SEQUENCE [LARGE SCALE GENOMIC DNA]</scope>
    <source>
        <strain evidence="6 7">10F1B-8-1</strain>
    </source>
</reference>
<keyword evidence="3" id="KW-0804">Transcription</keyword>
<keyword evidence="2" id="KW-0238">DNA-binding</keyword>
<feature type="domain" description="HTH luxR-type" evidence="5">
    <location>
        <begin position="787"/>
        <end position="849"/>
    </location>
</feature>
<dbReference type="EMBL" id="JANTHX010000008">
    <property type="protein sequence ID" value="MCS0500186.1"/>
    <property type="molecule type" value="Genomic_DNA"/>
</dbReference>
<dbReference type="RefSeq" id="WP_258799325.1">
    <property type="nucleotide sequence ID" value="NZ_JANTHX010000008.1"/>
</dbReference>
<comment type="caution">
    <text evidence="6">The sequence shown here is derived from an EMBL/GenBank/DDBJ whole genome shotgun (WGS) entry which is preliminary data.</text>
</comment>
<dbReference type="InterPro" id="IPR016032">
    <property type="entry name" value="Sig_transdc_resp-reg_C-effctor"/>
</dbReference>
<dbReference type="InterPro" id="IPR003593">
    <property type="entry name" value="AAA+_ATPase"/>
</dbReference>
<dbReference type="CDD" id="cd06170">
    <property type="entry name" value="LuxR_C_like"/>
    <property type="match status" value="1"/>
</dbReference>
<dbReference type="PANTHER" id="PTHR44688">
    <property type="entry name" value="DNA-BINDING TRANSCRIPTIONAL ACTIVATOR DEVR_DOSR"/>
    <property type="match status" value="1"/>
</dbReference>
<evidence type="ECO:0000256" key="4">
    <source>
        <dbReference type="SAM" id="MobiDB-lite"/>
    </source>
</evidence>
<dbReference type="SMART" id="SM00421">
    <property type="entry name" value="HTH_LUXR"/>
    <property type="match status" value="1"/>
</dbReference>
<dbReference type="SMART" id="SM00382">
    <property type="entry name" value="AAA"/>
    <property type="match status" value="1"/>
</dbReference>
<dbReference type="Proteomes" id="UP001205337">
    <property type="component" value="Unassembled WGS sequence"/>
</dbReference>
<proteinExistence type="predicted"/>
<accession>A0ABT1ZHK4</accession>
<keyword evidence="1" id="KW-0805">Transcription regulation</keyword>
<protein>
    <submittedName>
        <fullName evidence="6">LuxR family transcriptional regulator</fullName>
    </submittedName>
</protein>
<organism evidence="6 7">
    <name type="scientific">Protaetiibacter mangrovi</name>
    <dbReference type="NCBI Taxonomy" id="2970926"/>
    <lineage>
        <taxon>Bacteria</taxon>
        <taxon>Bacillati</taxon>
        <taxon>Actinomycetota</taxon>
        <taxon>Actinomycetes</taxon>
        <taxon>Micrococcales</taxon>
        <taxon>Microbacteriaceae</taxon>
        <taxon>Protaetiibacter</taxon>
    </lineage>
</organism>
<dbReference type="InterPro" id="IPR041664">
    <property type="entry name" value="AAA_16"/>
</dbReference>